<evidence type="ECO:0000256" key="3">
    <source>
        <dbReference type="ARBA" id="ARBA00022801"/>
    </source>
</evidence>
<dbReference type="GO" id="GO:0030198">
    <property type="term" value="P:extracellular matrix organization"/>
    <property type="evidence" value="ECO:0007669"/>
    <property type="project" value="TreeGrafter"/>
</dbReference>
<dbReference type="SMART" id="SM00235">
    <property type="entry name" value="ZnMc"/>
    <property type="match status" value="1"/>
</dbReference>
<organism evidence="9 10">
    <name type="scientific">Oldenlandia corymbosa var. corymbosa</name>
    <dbReference type="NCBI Taxonomy" id="529605"/>
    <lineage>
        <taxon>Eukaryota</taxon>
        <taxon>Viridiplantae</taxon>
        <taxon>Streptophyta</taxon>
        <taxon>Embryophyta</taxon>
        <taxon>Tracheophyta</taxon>
        <taxon>Spermatophyta</taxon>
        <taxon>Magnoliopsida</taxon>
        <taxon>eudicotyledons</taxon>
        <taxon>Gunneridae</taxon>
        <taxon>Pentapetalae</taxon>
        <taxon>asterids</taxon>
        <taxon>lamiids</taxon>
        <taxon>Gentianales</taxon>
        <taxon>Rubiaceae</taxon>
        <taxon>Rubioideae</taxon>
        <taxon>Spermacoceae</taxon>
        <taxon>Hedyotis-Oldenlandia complex</taxon>
        <taxon>Oldenlandia</taxon>
    </lineage>
</organism>
<feature type="binding site" evidence="6">
    <location>
        <position position="201"/>
    </location>
    <ligand>
        <name>Zn(2+)</name>
        <dbReference type="ChEBI" id="CHEBI:29105"/>
        <label>2</label>
        <note>catalytic</note>
    </ligand>
</feature>
<feature type="binding site" evidence="6">
    <location>
        <position position="137"/>
    </location>
    <ligand>
        <name>Ca(2+)</name>
        <dbReference type="ChEBI" id="CHEBI:29108"/>
        <label>3</label>
    </ligand>
</feature>
<keyword evidence="3" id="KW-0378">Hydrolase</keyword>
<evidence type="ECO:0000256" key="7">
    <source>
        <dbReference type="SAM" id="SignalP"/>
    </source>
</evidence>
<keyword evidence="6" id="KW-0106">Calcium</keyword>
<name>A0AAV1DN21_OLDCO</name>
<dbReference type="Pfam" id="PF00413">
    <property type="entry name" value="Peptidase_M10"/>
    <property type="match status" value="1"/>
</dbReference>
<feature type="active site" evidence="5">
    <location>
        <position position="184"/>
    </location>
</feature>
<dbReference type="InterPro" id="IPR021190">
    <property type="entry name" value="Pept_M10A"/>
</dbReference>
<dbReference type="InterPro" id="IPR024079">
    <property type="entry name" value="MetalloPept_cat_dom_sf"/>
</dbReference>
<feature type="binding site" evidence="6">
    <location>
        <position position="145"/>
    </location>
    <ligand>
        <name>Zn(2+)</name>
        <dbReference type="ChEBI" id="CHEBI:29105"/>
        <label>1</label>
    </ligand>
</feature>
<comment type="cofactor">
    <cofactor evidence="6">
        <name>Zn(2+)</name>
        <dbReference type="ChEBI" id="CHEBI:29105"/>
    </cofactor>
    <text evidence="6">Binds 2 Zn(2+) ions per subunit.</text>
</comment>
<dbReference type="Gene3D" id="3.40.390.10">
    <property type="entry name" value="Collagenase (Catalytic Domain)"/>
    <property type="match status" value="1"/>
</dbReference>
<dbReference type="CDD" id="cd04278">
    <property type="entry name" value="ZnMc_MMP"/>
    <property type="match status" value="1"/>
</dbReference>
<dbReference type="GO" id="GO:0031012">
    <property type="term" value="C:extracellular matrix"/>
    <property type="evidence" value="ECO:0007669"/>
    <property type="project" value="InterPro"/>
</dbReference>
<dbReference type="PRINTS" id="PR00138">
    <property type="entry name" value="MATRIXIN"/>
</dbReference>
<evidence type="ECO:0000313" key="10">
    <source>
        <dbReference type="Proteomes" id="UP001161247"/>
    </source>
</evidence>
<evidence type="ECO:0000256" key="6">
    <source>
        <dbReference type="PIRSR" id="PIRSR621190-2"/>
    </source>
</evidence>
<accession>A0AAV1DN21</accession>
<dbReference type="EMBL" id="OX459123">
    <property type="protein sequence ID" value="CAI9109242.1"/>
    <property type="molecule type" value="Genomic_DNA"/>
</dbReference>
<keyword evidence="4 6" id="KW-0862">Zinc</keyword>
<feature type="binding site" evidence="6">
    <location>
        <position position="193"/>
    </location>
    <ligand>
        <name>Zn(2+)</name>
        <dbReference type="ChEBI" id="CHEBI:29105"/>
        <label>2</label>
        <note>catalytic</note>
    </ligand>
</feature>
<evidence type="ECO:0000256" key="4">
    <source>
        <dbReference type="ARBA" id="ARBA00022833"/>
    </source>
</evidence>
<evidence type="ECO:0000259" key="8">
    <source>
        <dbReference type="SMART" id="SM00235"/>
    </source>
</evidence>
<reference evidence="9" key="1">
    <citation type="submission" date="2023-03" db="EMBL/GenBank/DDBJ databases">
        <authorList>
            <person name="Julca I."/>
        </authorList>
    </citation>
    <scope>NUCLEOTIDE SEQUENCE</scope>
</reference>
<keyword evidence="7" id="KW-0732">Signal</keyword>
<feature type="binding site" evidence="6">
    <location>
        <position position="120"/>
    </location>
    <ligand>
        <name>Ca(2+)</name>
        <dbReference type="ChEBI" id="CHEBI:29108"/>
        <label>2</label>
    </ligand>
</feature>
<evidence type="ECO:0000256" key="2">
    <source>
        <dbReference type="ARBA" id="ARBA00022723"/>
    </source>
</evidence>
<dbReference type="PANTHER" id="PTHR10201:SF249">
    <property type="entry name" value="METALLOENDOPROTEINASE 1-MMP"/>
    <property type="match status" value="1"/>
</dbReference>
<protein>
    <submittedName>
        <fullName evidence="9">OLC1v1009027C1</fullName>
    </submittedName>
</protein>
<evidence type="ECO:0000256" key="5">
    <source>
        <dbReference type="PIRSR" id="PIRSR621190-1"/>
    </source>
</evidence>
<gene>
    <name evidence="9" type="ORF">OLC1_LOCUS17180</name>
</gene>
<sequence length="425" mass="48160">MLPTFGFPKMTAFFFILFLASFEAKLALQRNKTGEISDHFISINNDDDKFHATTHYTFFPNKPRWNRTSPIKLNYTFLPDHMIKNLSLADIRLAFQRAFRCWAAVIPMTFIETVDAIHADIKIGFYFGDHGDGSPFDGPMGAAAHSFPPEYGFLHLDGAERWVVDKDKLKMENSVDLESVAVHEIGHVLGLEHSTVKNAVMYPYTPTQKQKVDLSKDDVDGIQQLYGANPNFKPGPNWESSSWKKKIGVFAPLVESEDNINWLAKLTYEYESTTRLMDQRSRYPVFETGPVLKNWLEVNSRPELLGAVRSERLAGSVEESKASLDRRRIFGVAISRHRRPMECWSSVVLVEGTEKRQGIRGAKTSGQQSNLKQRLQTDPTIGARKDTVGGTFRSKANVRSAPVHKGGGVWRQRRISGRRQEAVRL</sequence>
<feature type="binding site" evidence="6">
    <location>
        <position position="130"/>
    </location>
    <ligand>
        <name>Zn(2+)</name>
        <dbReference type="ChEBI" id="CHEBI:29105"/>
        <label>1</label>
    </ligand>
</feature>
<dbReference type="PANTHER" id="PTHR10201">
    <property type="entry name" value="MATRIX METALLOPROTEINASE"/>
    <property type="match status" value="1"/>
</dbReference>
<feature type="binding site" evidence="6">
    <location>
        <position position="157"/>
    </location>
    <ligand>
        <name>Ca(2+)</name>
        <dbReference type="ChEBI" id="CHEBI:29108"/>
        <label>3</label>
    </ligand>
</feature>
<feature type="binding site" evidence="6">
    <location>
        <position position="132"/>
    </location>
    <ligand>
        <name>Zn(2+)</name>
        <dbReference type="ChEBI" id="CHEBI:29105"/>
        <label>1</label>
    </ligand>
</feature>
<dbReference type="InterPro" id="IPR001818">
    <property type="entry name" value="Pept_M10_metallopeptidase"/>
</dbReference>
<dbReference type="GO" id="GO:0006508">
    <property type="term" value="P:proteolysis"/>
    <property type="evidence" value="ECO:0007669"/>
    <property type="project" value="UniProtKB-KW"/>
</dbReference>
<feature type="binding site" evidence="6">
    <location>
        <position position="183"/>
    </location>
    <ligand>
        <name>Zn(2+)</name>
        <dbReference type="ChEBI" id="CHEBI:29105"/>
        <label>2</label>
        <note>catalytic</note>
    </ligand>
</feature>
<proteinExistence type="predicted"/>
<dbReference type="InterPro" id="IPR033739">
    <property type="entry name" value="M10A_MMP"/>
</dbReference>
<feature type="binding site" evidence="6">
    <location>
        <position position="160"/>
    </location>
    <ligand>
        <name>Ca(2+)</name>
        <dbReference type="ChEBI" id="CHEBI:29108"/>
        <label>1</label>
    </ligand>
</feature>
<evidence type="ECO:0000313" key="9">
    <source>
        <dbReference type="EMBL" id="CAI9109242.1"/>
    </source>
</evidence>
<feature type="signal peptide" evidence="7">
    <location>
        <begin position="1"/>
        <end position="27"/>
    </location>
</feature>
<comment type="cofactor">
    <cofactor evidence="6">
        <name>Ca(2+)</name>
        <dbReference type="ChEBI" id="CHEBI:29108"/>
    </cofactor>
    <text evidence="6">Can bind about 5 Ca(2+) ions per subunit.</text>
</comment>
<feature type="chain" id="PRO_5043751595" evidence="7">
    <location>
        <begin position="28"/>
        <end position="425"/>
    </location>
</feature>
<feature type="domain" description="Peptidase metallopeptidase" evidence="8">
    <location>
        <begin position="61"/>
        <end position="228"/>
    </location>
</feature>
<keyword evidence="1" id="KW-0645">Protease</keyword>
<feature type="binding site" evidence="6">
    <location>
        <position position="160"/>
    </location>
    <ligand>
        <name>Ca(2+)</name>
        <dbReference type="ChEBI" id="CHEBI:29108"/>
        <label>3</label>
    </ligand>
</feature>
<dbReference type="GO" id="GO:0008270">
    <property type="term" value="F:zinc ion binding"/>
    <property type="evidence" value="ECO:0007669"/>
    <property type="project" value="InterPro"/>
</dbReference>
<dbReference type="GO" id="GO:0030574">
    <property type="term" value="P:collagen catabolic process"/>
    <property type="evidence" value="ECO:0007669"/>
    <property type="project" value="TreeGrafter"/>
</dbReference>
<evidence type="ECO:0000256" key="1">
    <source>
        <dbReference type="ARBA" id="ARBA00022670"/>
    </source>
</evidence>
<feature type="binding site" evidence="6">
    <location>
        <position position="138"/>
    </location>
    <ligand>
        <name>Ca(2+)</name>
        <dbReference type="ChEBI" id="CHEBI:29108"/>
        <label>3</label>
    </ligand>
</feature>
<dbReference type="SUPFAM" id="SSF55486">
    <property type="entry name" value="Metalloproteases ('zincins'), catalytic domain"/>
    <property type="match status" value="1"/>
</dbReference>
<keyword evidence="2 6" id="KW-0479">Metal-binding</keyword>
<dbReference type="AlphaFoldDB" id="A0AAV1DN21"/>
<feature type="binding site" evidence="6">
    <location>
        <position position="187"/>
    </location>
    <ligand>
        <name>Zn(2+)</name>
        <dbReference type="ChEBI" id="CHEBI:29105"/>
        <label>2</label>
        <note>catalytic</note>
    </ligand>
</feature>
<dbReference type="Proteomes" id="UP001161247">
    <property type="component" value="Chromosome 6"/>
</dbReference>
<keyword evidence="10" id="KW-1185">Reference proteome</keyword>
<dbReference type="GO" id="GO:0004222">
    <property type="term" value="F:metalloendopeptidase activity"/>
    <property type="evidence" value="ECO:0007669"/>
    <property type="project" value="InterPro"/>
</dbReference>
<dbReference type="InterPro" id="IPR006026">
    <property type="entry name" value="Peptidase_Metallo"/>
</dbReference>
<feature type="binding site" evidence="6">
    <location>
        <position position="155"/>
    </location>
    <ligand>
        <name>Zn(2+)</name>
        <dbReference type="ChEBI" id="CHEBI:29105"/>
        <label>1</label>
    </ligand>
</feature>